<evidence type="ECO:0000313" key="2">
    <source>
        <dbReference type="EMBL" id="SFQ89080.1"/>
    </source>
</evidence>
<gene>
    <name evidence="2" type="ORF">SAMN02745910_05194</name>
</gene>
<feature type="domain" description="Actin homologue MreB-like C-terminal" evidence="1">
    <location>
        <begin position="230"/>
        <end position="350"/>
    </location>
</feature>
<proteinExistence type="predicted"/>
<keyword evidence="3" id="KW-1185">Reference proteome</keyword>
<organism evidence="2 3">
    <name type="scientific">Priestia endophytica DSM 13796</name>
    <dbReference type="NCBI Taxonomy" id="1121089"/>
    <lineage>
        <taxon>Bacteria</taxon>
        <taxon>Bacillati</taxon>
        <taxon>Bacillota</taxon>
        <taxon>Bacilli</taxon>
        <taxon>Bacillales</taxon>
        <taxon>Bacillaceae</taxon>
        <taxon>Priestia</taxon>
    </lineage>
</organism>
<dbReference type="CDD" id="cd24023">
    <property type="entry name" value="ASKHA_NBD_ParM_Alp7A-like"/>
    <property type="match status" value="1"/>
</dbReference>
<dbReference type="Pfam" id="PF21522">
    <property type="entry name" value="MreB-like_C"/>
    <property type="match status" value="1"/>
</dbReference>
<accession>A0A1I6C7C0</accession>
<protein>
    <submittedName>
        <fullName evidence="2">Plasmid segregation protein ParM</fullName>
    </submittedName>
</protein>
<reference evidence="2 3" key="1">
    <citation type="submission" date="2016-10" db="EMBL/GenBank/DDBJ databases">
        <authorList>
            <person name="Varghese N."/>
            <person name="Submissions S."/>
        </authorList>
    </citation>
    <scope>NUCLEOTIDE SEQUENCE [LARGE SCALE GENOMIC DNA]</scope>
    <source>
        <strain evidence="2 3">DSM 13796</strain>
    </source>
</reference>
<name>A0A1I6C7C0_9BACI</name>
<dbReference type="RefSeq" id="WP_061802917.1">
    <property type="nucleotide sequence ID" value="NZ_FOXX01000031.1"/>
</dbReference>
<evidence type="ECO:0000259" key="1">
    <source>
        <dbReference type="Pfam" id="PF21522"/>
    </source>
</evidence>
<dbReference type="InterPro" id="IPR049067">
    <property type="entry name" value="MreB-like_C"/>
</dbReference>
<dbReference type="GeneID" id="93713696"/>
<dbReference type="SUPFAM" id="SSF53067">
    <property type="entry name" value="Actin-like ATPase domain"/>
    <property type="match status" value="1"/>
</dbReference>
<dbReference type="Proteomes" id="UP000182762">
    <property type="component" value="Unassembled WGS sequence"/>
</dbReference>
<dbReference type="InterPro" id="IPR043129">
    <property type="entry name" value="ATPase_NBD"/>
</dbReference>
<sequence length="410" mass="46518">MYKLVLANDIGNDKMKILEPGAPLRKIPSVYKRLMKKPDVHETDVEKNVVNLLDQLVVHITSESIKRDGTYMVGKRAMQSAKSIKNMDIVNGEKHKDDLPLINTLGYAAARTVQKAYKKEGTLPSVVHSKVFMSSAIPASQHTSHTAKHLEERFTGADKSLEHVVIVYVGDKAVTVQLQFEWVKVTKEGIPALYAIIEGSEDMFKEFSQTYYEGKEITGEYFENKKMMHLDIGSGTTEKIYTEGMEPKPDVCTGDRLGVGHAVDEALKEFKRRSGNIGDIKRQQFVDIIENPEDNEKDYELAKEILEEARIDQAEQILENGRSAYTQDFSSKPEIITVYGGGSIEFRDEMYEELVEFSDAVRAKVLWIPEKYAVEMNVRGLDVLNQNMFLEDEYEEALEEKEENSVAVEQ</sequence>
<comment type="caution">
    <text evidence="2">The sequence shown here is derived from an EMBL/GenBank/DDBJ whole genome shotgun (WGS) entry which is preliminary data.</text>
</comment>
<evidence type="ECO:0000313" key="3">
    <source>
        <dbReference type="Proteomes" id="UP000182762"/>
    </source>
</evidence>
<dbReference type="Gene3D" id="3.30.420.40">
    <property type="match status" value="1"/>
</dbReference>
<dbReference type="EMBL" id="FOXX01000031">
    <property type="protein sequence ID" value="SFQ89080.1"/>
    <property type="molecule type" value="Genomic_DNA"/>
</dbReference>